<organism evidence="3 4">
    <name type="scientific">Dioscorea zingiberensis</name>
    <dbReference type="NCBI Taxonomy" id="325984"/>
    <lineage>
        <taxon>Eukaryota</taxon>
        <taxon>Viridiplantae</taxon>
        <taxon>Streptophyta</taxon>
        <taxon>Embryophyta</taxon>
        <taxon>Tracheophyta</taxon>
        <taxon>Spermatophyta</taxon>
        <taxon>Magnoliopsida</taxon>
        <taxon>Liliopsida</taxon>
        <taxon>Dioscoreales</taxon>
        <taxon>Dioscoreaceae</taxon>
        <taxon>Dioscorea</taxon>
    </lineage>
</organism>
<dbReference type="PANTHER" id="PTHR32285:SF38">
    <property type="entry name" value="OS01G0614300 PROTEIN"/>
    <property type="match status" value="1"/>
</dbReference>
<evidence type="ECO:0000313" key="3">
    <source>
        <dbReference type="EMBL" id="KAJ0960927.1"/>
    </source>
</evidence>
<evidence type="ECO:0000313" key="4">
    <source>
        <dbReference type="Proteomes" id="UP001085076"/>
    </source>
</evidence>
<name>A0A9D5BUD8_9LILI</name>
<dbReference type="Pfam" id="PF14416">
    <property type="entry name" value="PMR5N"/>
    <property type="match status" value="1"/>
</dbReference>
<sequence>MRETETRDSGRIVGRPEPNGRRTGNIFLLASFSSSTVEQANISLYFDSPSNLAMSPQYSGSSTSTPPVNATPFPLKELDTVSQQAKAVEGSVVVTPLPERSKANSSVALDGIISQEEQCDIFEGRWVYDEERYPLYHAWQCPFLSDQVSCRKNGRPDSGYEHWRWEPRGCEIPRFAAATTN</sequence>
<dbReference type="PANTHER" id="PTHR32285">
    <property type="entry name" value="PROTEIN TRICHOME BIREFRINGENCE-LIKE 9-RELATED"/>
    <property type="match status" value="1"/>
</dbReference>
<accession>A0A9D5BUD8</accession>
<dbReference type="Proteomes" id="UP001085076">
    <property type="component" value="Unassembled WGS sequence"/>
</dbReference>
<dbReference type="GO" id="GO:0016413">
    <property type="term" value="F:O-acetyltransferase activity"/>
    <property type="evidence" value="ECO:0007669"/>
    <property type="project" value="InterPro"/>
</dbReference>
<dbReference type="AlphaFoldDB" id="A0A9D5BUD8"/>
<dbReference type="InterPro" id="IPR029962">
    <property type="entry name" value="TBL"/>
</dbReference>
<dbReference type="OrthoDB" id="786649at2759"/>
<proteinExistence type="predicted"/>
<dbReference type="GO" id="GO:0005794">
    <property type="term" value="C:Golgi apparatus"/>
    <property type="evidence" value="ECO:0007669"/>
    <property type="project" value="TreeGrafter"/>
</dbReference>
<comment type="caution">
    <text evidence="3">The sequence shown here is derived from an EMBL/GenBank/DDBJ whole genome shotgun (WGS) entry which is preliminary data.</text>
</comment>
<protein>
    <recommendedName>
        <fullName evidence="2">Trichome birefringence-like N-terminal domain-containing protein</fullName>
    </recommendedName>
</protein>
<dbReference type="InterPro" id="IPR025846">
    <property type="entry name" value="TBL_N"/>
</dbReference>
<dbReference type="EMBL" id="JAGGNH010000052">
    <property type="protein sequence ID" value="KAJ0960927.1"/>
    <property type="molecule type" value="Genomic_DNA"/>
</dbReference>
<feature type="region of interest" description="Disordered" evidence="1">
    <location>
        <begin position="1"/>
        <end position="20"/>
    </location>
</feature>
<reference evidence="3 4" key="1">
    <citation type="journal article" date="2022" name="Hortic Res">
        <title>The genome of Dioscorea zingiberensis sheds light on the biosynthesis, origin and evolution of the medicinally important diosgenin saponins.</title>
        <authorList>
            <person name="Li Y."/>
            <person name="Tan C."/>
            <person name="Li Z."/>
            <person name="Guo J."/>
            <person name="Li S."/>
            <person name="Chen X."/>
            <person name="Wang C."/>
            <person name="Dai X."/>
            <person name="Yang H."/>
            <person name="Song W."/>
            <person name="Hou L."/>
            <person name="Xu J."/>
            <person name="Tong Z."/>
            <person name="Xu A."/>
            <person name="Yuan X."/>
            <person name="Wang W."/>
            <person name="Yang Q."/>
            <person name="Chen L."/>
            <person name="Sun Z."/>
            <person name="Wang K."/>
            <person name="Pan B."/>
            <person name="Chen J."/>
            <person name="Bao Y."/>
            <person name="Liu F."/>
            <person name="Qi X."/>
            <person name="Gang D.R."/>
            <person name="Wen J."/>
            <person name="Li J."/>
        </authorList>
    </citation>
    <scope>NUCLEOTIDE SEQUENCE [LARGE SCALE GENOMIC DNA]</scope>
    <source>
        <strain evidence="3">Dzin_1.0</strain>
    </source>
</reference>
<evidence type="ECO:0000256" key="1">
    <source>
        <dbReference type="SAM" id="MobiDB-lite"/>
    </source>
</evidence>
<feature type="domain" description="Trichome birefringence-like N-terminal" evidence="2">
    <location>
        <begin position="117"/>
        <end position="171"/>
    </location>
</feature>
<gene>
    <name evidence="3" type="ORF">J5N97_001183</name>
</gene>
<keyword evidence="4" id="KW-1185">Reference proteome</keyword>
<feature type="compositionally biased region" description="Basic and acidic residues" evidence="1">
    <location>
        <begin position="1"/>
        <end position="10"/>
    </location>
</feature>
<evidence type="ECO:0000259" key="2">
    <source>
        <dbReference type="Pfam" id="PF14416"/>
    </source>
</evidence>